<evidence type="ECO:0000256" key="3">
    <source>
        <dbReference type="ARBA" id="ARBA00022722"/>
    </source>
</evidence>
<evidence type="ECO:0000256" key="5">
    <source>
        <dbReference type="ARBA" id="ARBA00022801"/>
    </source>
</evidence>
<dbReference type="SUPFAM" id="SSF56672">
    <property type="entry name" value="DNA/RNA polymerases"/>
    <property type="match status" value="1"/>
</dbReference>
<dbReference type="GO" id="GO:0006508">
    <property type="term" value="P:proteolysis"/>
    <property type="evidence" value="ECO:0007669"/>
    <property type="project" value="InterPro"/>
</dbReference>
<accession>A0A4U5NZG8</accession>
<keyword evidence="9" id="KW-1185">Reference proteome</keyword>
<keyword evidence="2" id="KW-0548">Nucleotidyltransferase</keyword>
<evidence type="ECO:0000256" key="2">
    <source>
        <dbReference type="ARBA" id="ARBA00022695"/>
    </source>
</evidence>
<dbReference type="InterPro" id="IPR050951">
    <property type="entry name" value="Retrovirus_Pol_polyprotein"/>
</dbReference>
<proteinExistence type="predicted"/>
<dbReference type="Pfam" id="PF13650">
    <property type="entry name" value="Asp_protease_2"/>
    <property type="match status" value="1"/>
</dbReference>
<feature type="region of interest" description="Disordered" evidence="6">
    <location>
        <begin position="72"/>
        <end position="92"/>
    </location>
</feature>
<keyword evidence="1" id="KW-0808">Transferase</keyword>
<dbReference type="Gene3D" id="3.10.10.10">
    <property type="entry name" value="HIV Type 1 Reverse Transcriptase, subunit A, domain 1"/>
    <property type="match status" value="1"/>
</dbReference>
<feature type="region of interest" description="Disordered" evidence="6">
    <location>
        <begin position="396"/>
        <end position="416"/>
    </location>
</feature>
<gene>
    <name evidence="8" type="ORF">L596_012979</name>
</gene>
<evidence type="ECO:0000256" key="4">
    <source>
        <dbReference type="ARBA" id="ARBA00022759"/>
    </source>
</evidence>
<comment type="caution">
    <text evidence="8">The sequence shown here is derived from an EMBL/GenBank/DDBJ whole genome shotgun (WGS) entry which is preliminary data.</text>
</comment>
<dbReference type="GO" id="GO:0016779">
    <property type="term" value="F:nucleotidyltransferase activity"/>
    <property type="evidence" value="ECO:0007669"/>
    <property type="project" value="UniProtKB-KW"/>
</dbReference>
<dbReference type="InterPro" id="IPR001969">
    <property type="entry name" value="Aspartic_peptidase_AS"/>
</dbReference>
<dbReference type="SUPFAM" id="SSF50630">
    <property type="entry name" value="Acid proteases"/>
    <property type="match status" value="1"/>
</dbReference>
<feature type="region of interest" description="Disordered" evidence="6">
    <location>
        <begin position="471"/>
        <end position="502"/>
    </location>
</feature>
<evidence type="ECO:0000256" key="6">
    <source>
        <dbReference type="SAM" id="MobiDB-lite"/>
    </source>
</evidence>
<evidence type="ECO:0000313" key="8">
    <source>
        <dbReference type="EMBL" id="TKR88791.1"/>
    </source>
</evidence>
<dbReference type="InterPro" id="IPR043502">
    <property type="entry name" value="DNA/RNA_pol_sf"/>
</dbReference>
<dbReference type="Proteomes" id="UP000298663">
    <property type="component" value="Unassembled WGS sequence"/>
</dbReference>
<dbReference type="InterPro" id="IPR001995">
    <property type="entry name" value="Peptidase_A2_cat"/>
</dbReference>
<keyword evidence="5" id="KW-0378">Hydrolase</keyword>
<dbReference type="Gene3D" id="2.40.70.10">
    <property type="entry name" value="Acid Proteases"/>
    <property type="match status" value="1"/>
</dbReference>
<evidence type="ECO:0000256" key="1">
    <source>
        <dbReference type="ARBA" id="ARBA00022679"/>
    </source>
</evidence>
<feature type="compositionally biased region" description="Polar residues" evidence="6">
    <location>
        <begin position="400"/>
        <end position="410"/>
    </location>
</feature>
<dbReference type="PROSITE" id="PS50175">
    <property type="entry name" value="ASP_PROT_RETROV"/>
    <property type="match status" value="1"/>
</dbReference>
<name>A0A4U5NZG8_STECR</name>
<evidence type="ECO:0000313" key="9">
    <source>
        <dbReference type="Proteomes" id="UP000298663"/>
    </source>
</evidence>
<evidence type="ECO:0000259" key="7">
    <source>
        <dbReference type="PROSITE" id="PS50175"/>
    </source>
</evidence>
<dbReference type="GO" id="GO:0004519">
    <property type="term" value="F:endonuclease activity"/>
    <property type="evidence" value="ECO:0007669"/>
    <property type="project" value="UniProtKB-KW"/>
</dbReference>
<dbReference type="InterPro" id="IPR021109">
    <property type="entry name" value="Peptidase_aspartic_dom_sf"/>
</dbReference>
<reference evidence="8 9" key="2">
    <citation type="journal article" date="2019" name="G3 (Bethesda)">
        <title>Hybrid Assembly of the Genome of the Entomopathogenic Nematode Steinernema carpocapsae Identifies the X-Chromosome.</title>
        <authorList>
            <person name="Serra L."/>
            <person name="Macchietto M."/>
            <person name="Macias-Munoz A."/>
            <person name="McGill C.J."/>
            <person name="Rodriguez I.M."/>
            <person name="Rodriguez B."/>
            <person name="Murad R."/>
            <person name="Mortazavi A."/>
        </authorList>
    </citation>
    <scope>NUCLEOTIDE SEQUENCE [LARGE SCALE GENOMIC DNA]</scope>
    <source>
        <strain evidence="8 9">ALL</strain>
    </source>
</reference>
<organism evidence="8 9">
    <name type="scientific">Steinernema carpocapsae</name>
    <name type="common">Entomopathogenic nematode</name>
    <dbReference type="NCBI Taxonomy" id="34508"/>
    <lineage>
        <taxon>Eukaryota</taxon>
        <taxon>Metazoa</taxon>
        <taxon>Ecdysozoa</taxon>
        <taxon>Nematoda</taxon>
        <taxon>Chromadorea</taxon>
        <taxon>Rhabditida</taxon>
        <taxon>Tylenchina</taxon>
        <taxon>Panagrolaimomorpha</taxon>
        <taxon>Strongyloidoidea</taxon>
        <taxon>Steinernematidae</taxon>
        <taxon>Steinernema</taxon>
    </lineage>
</organism>
<dbReference type="OrthoDB" id="5874853at2759"/>
<dbReference type="PANTHER" id="PTHR37984:SF5">
    <property type="entry name" value="PROTEIN NYNRIN-LIKE"/>
    <property type="match status" value="1"/>
</dbReference>
<keyword evidence="3" id="KW-0540">Nuclease</keyword>
<protein>
    <recommendedName>
        <fullName evidence="7">Peptidase A2 domain-containing protein</fullName>
    </recommendedName>
</protein>
<keyword evidence="4" id="KW-0255">Endonuclease</keyword>
<dbReference type="STRING" id="34508.A0A4U5NZG8"/>
<reference evidence="8 9" key="1">
    <citation type="journal article" date="2015" name="Genome Biol.">
        <title>Comparative genomics of Steinernema reveals deeply conserved gene regulatory networks.</title>
        <authorList>
            <person name="Dillman A.R."/>
            <person name="Macchietto M."/>
            <person name="Porter C.F."/>
            <person name="Rogers A."/>
            <person name="Williams B."/>
            <person name="Antoshechkin I."/>
            <person name="Lee M.M."/>
            <person name="Goodwin Z."/>
            <person name="Lu X."/>
            <person name="Lewis E.E."/>
            <person name="Goodrich-Blair H."/>
            <person name="Stock S.P."/>
            <person name="Adams B.J."/>
            <person name="Sternberg P.W."/>
            <person name="Mortazavi A."/>
        </authorList>
    </citation>
    <scope>NUCLEOTIDE SEQUENCE [LARGE SCALE GENOMIC DNA]</scope>
    <source>
        <strain evidence="8 9">ALL</strain>
    </source>
</reference>
<dbReference type="PROSITE" id="PS00141">
    <property type="entry name" value="ASP_PROTEASE"/>
    <property type="match status" value="1"/>
</dbReference>
<dbReference type="EMBL" id="AZBU02000003">
    <property type="protein sequence ID" value="TKR88791.1"/>
    <property type="molecule type" value="Genomic_DNA"/>
</dbReference>
<feature type="domain" description="Peptidase A2" evidence="7">
    <location>
        <begin position="570"/>
        <end position="678"/>
    </location>
</feature>
<sequence length="955" mass="106477">MARTAENDEHFKALLLADERRQNRPVASFSPDAFNVANENWRNGHTWSDLSGQNNNILSCAGRNGSWVHSTRNEFPITPSPNAPRNTPARRRNQRLSGLNEHSKNTDPAVALLSPQSVHFARRTTIASLQSQMQQLQMAAPSEIGQPLSHQLQPQQSMSTLHTDNTQPDTFLPYRTVHSYQNQQHPMAPPSMSAYDSRYSSLHTARMNTMSYKRPQAPYGNKPAMRRLPVPPPPGFEPHVAAQYAYHPQGMPQAPMRVMTPYGYTQPSPPVPVVNQMNSDGIAEVMGQLASVVRLQAAQARREELKSVPKLDGFEGRAKVTEFFRQFEDATEGCTSQERTQQLRKKCQNRAKYLLDDLLQTNTQYHVVKATLITQITTASTEREEALQKLSKGTVRGNDESISSYSGRVTKQSRPHFRRPRVRLVTALSSLHGISFHERVAQAAQIETQLNTVRGTRPKVGNHLKPALERTATLRPPPGFSRDNQHRTHGDQPTPRRFNNEGQNVQKSGFALGANGTQAGKTFTPTPRHVQNNRTFHVRNVPSEKHADPGGQAQRGYTPTLVLTVNNQQIRGLLDTGSPISVLAQGTWSRLAENADKLETTGEHCLGANGLPIKIIGDCNVPVSFNAVHLDNVRFRVAPDSLGNELLIGTDLMDMLGLELYDRNTKQHLPLALLSRDSGRKPKKLQNQPIRVAMTTVVKPNGSTTIPVNFNRELATLYVMEPPETLNDRFRIPSILVEGVSETKIYWTVENASDTAVILSEGTQIGNASVVIEVIGEHNAPRRVSKINQILSEESEDSDLPFAMRECKPSSLSQDARFAELKQQVTAQFGKLNDAQKAEILDLISRYPDTFAIGDHELTQTDLVTHKIETSACVPSKSKSRPIPYTIREKVVEMVHDYLREGIIRKSHSPWASPIVLVRKKDGSIRMCVDYRKLNSVTIKDASACSMTFSCYQPS</sequence>
<dbReference type="PANTHER" id="PTHR37984">
    <property type="entry name" value="PROTEIN CBG26694"/>
    <property type="match status" value="1"/>
</dbReference>
<dbReference type="GO" id="GO:0004190">
    <property type="term" value="F:aspartic-type endopeptidase activity"/>
    <property type="evidence" value="ECO:0007669"/>
    <property type="project" value="InterPro"/>
</dbReference>
<dbReference type="AlphaFoldDB" id="A0A4U5NZG8"/>